<proteinExistence type="predicted"/>
<dbReference type="Proteomes" id="UP000277204">
    <property type="component" value="Unassembled WGS sequence"/>
</dbReference>
<dbReference type="Pfam" id="PF20049">
    <property type="entry name" value="DUF6451"/>
    <property type="match status" value="1"/>
</dbReference>
<evidence type="ECO:0000313" key="1">
    <source>
        <dbReference type="EMBL" id="VDO91151.1"/>
    </source>
</evidence>
<dbReference type="AlphaFoldDB" id="A0A183M3K1"/>
<dbReference type="PANTHER" id="PTHR47027">
    <property type="entry name" value="REVERSE TRANSCRIPTASE DOMAIN-CONTAINING PROTEIN"/>
    <property type="match status" value="1"/>
</dbReference>
<evidence type="ECO:0000313" key="2">
    <source>
        <dbReference type="Proteomes" id="UP000277204"/>
    </source>
</evidence>
<dbReference type="STRING" id="48269.A0A183M3K1"/>
<dbReference type="InterPro" id="IPR045609">
    <property type="entry name" value="DUF6451"/>
</dbReference>
<dbReference type="EMBL" id="UZAI01005575">
    <property type="protein sequence ID" value="VDO91151.1"/>
    <property type="molecule type" value="Genomic_DNA"/>
</dbReference>
<gene>
    <name evidence="1" type="ORF">SMRZ_LOCUS10626</name>
</gene>
<keyword evidence="2" id="KW-1185">Reference proteome</keyword>
<dbReference type="PANTHER" id="PTHR47027:SF25">
    <property type="entry name" value="REVERSE TRANSCRIPTASE DOMAIN-CONTAINING PROTEIN"/>
    <property type="match status" value="1"/>
</dbReference>
<reference evidence="1 2" key="1">
    <citation type="submission" date="2018-11" db="EMBL/GenBank/DDBJ databases">
        <authorList>
            <consortium name="Pathogen Informatics"/>
        </authorList>
    </citation>
    <scope>NUCLEOTIDE SEQUENCE [LARGE SCALE GENOMIC DNA]</scope>
    <source>
        <strain evidence="1 2">Zambia</strain>
    </source>
</reference>
<name>A0A183M3K1_9TREM</name>
<protein>
    <submittedName>
        <fullName evidence="1">Uncharacterized protein</fullName>
    </submittedName>
</protein>
<organism evidence="1 2">
    <name type="scientific">Schistosoma margrebowiei</name>
    <dbReference type="NCBI Taxonomy" id="48269"/>
    <lineage>
        <taxon>Eukaryota</taxon>
        <taxon>Metazoa</taxon>
        <taxon>Spiralia</taxon>
        <taxon>Lophotrochozoa</taxon>
        <taxon>Platyhelminthes</taxon>
        <taxon>Trematoda</taxon>
        <taxon>Digenea</taxon>
        <taxon>Strigeidida</taxon>
        <taxon>Schistosomatoidea</taxon>
        <taxon>Schistosomatidae</taxon>
        <taxon>Schistosoma</taxon>
    </lineage>
</organism>
<sequence>MKGVSTRNYKVNHKFEMEFGKCLSCGKFHSRNSCAFRNAERFKCGKIRHIQLVCKATVHFASSSTKYLNLNLNNSDVSSDHLSLSTISKGDAHIQKRLYTSLGSFHDFIVDTDSIESIISFKNLKSLDPNVVIRTTEVSILGITGHRLPIRGCCELLIRDDNSSYIPCEVLVSEIGLSILYLKRLKRLKVELSFLVSKENSDTLLKDLIATCANCSGCIKIQPIKLQVQGDPFFLKRRIIPYGLREAVNKTFNDLCAKGIIEPIQSSAWDSPPVVEQSVKQASNRQDPQCVSSRNVIPVESQPITSLTEKFISSFRICGLRSCASTSRPGSTHAYVKNVHKPLTLIYQAYLGIKYYPPDPTIIADEQTRILFEKDHHFAGIDHFSNVLHKWIDNIKSKKEKVPQQASAGLSIHKGKTKVLKFKVENNNPVTLDGETLKDVEYFTYLGSIIDEQGGSDADVKARIGKARTAFLQLKNIWNSKQLSININVRIFSTNTKAVSSTARS</sequence>
<accession>A0A183M3K1</accession>